<dbReference type="InterPro" id="IPR000659">
    <property type="entry name" value="Pyridox_Oxase"/>
</dbReference>
<comment type="similarity">
    <text evidence="1 5">Belongs to the pyridoxamine 5'-phosphate oxidase family.</text>
</comment>
<keyword evidence="5" id="KW-0664">Pyridoxine biosynthesis</keyword>
<organism evidence="8 9">
    <name type="scientific">Shiella aurantiaca</name>
    <dbReference type="NCBI Taxonomy" id="3058365"/>
    <lineage>
        <taxon>Bacteria</taxon>
        <taxon>Pseudomonadati</taxon>
        <taxon>Bacteroidota</taxon>
        <taxon>Cytophagia</taxon>
        <taxon>Cytophagales</taxon>
        <taxon>Shiellaceae</taxon>
        <taxon>Shiella</taxon>
    </lineage>
</organism>
<dbReference type="PANTHER" id="PTHR10851">
    <property type="entry name" value="PYRIDOXINE-5-PHOSPHATE OXIDASE"/>
    <property type="match status" value="1"/>
</dbReference>
<comment type="caution">
    <text evidence="8">The sequence shown here is derived from an EMBL/GenBank/DDBJ whole genome shotgun (WGS) entry which is preliminary data.</text>
</comment>
<dbReference type="GO" id="GO:0004733">
    <property type="term" value="F:pyridoxamine phosphate oxidase activity"/>
    <property type="evidence" value="ECO:0007669"/>
    <property type="project" value="UniProtKB-EC"/>
</dbReference>
<evidence type="ECO:0000259" key="7">
    <source>
        <dbReference type="Pfam" id="PF10590"/>
    </source>
</evidence>
<dbReference type="NCBIfam" id="TIGR00558">
    <property type="entry name" value="pdxH"/>
    <property type="match status" value="1"/>
</dbReference>
<feature type="binding site" evidence="5">
    <location>
        <begin position="141"/>
        <end position="142"/>
    </location>
    <ligand>
        <name>FMN</name>
        <dbReference type="ChEBI" id="CHEBI:58210"/>
    </ligand>
</feature>
<comment type="catalytic activity">
    <reaction evidence="5">
        <text>pyridoxine 5'-phosphate + O2 = pyridoxal 5'-phosphate + H2O2</text>
        <dbReference type="Rhea" id="RHEA:15149"/>
        <dbReference type="ChEBI" id="CHEBI:15379"/>
        <dbReference type="ChEBI" id="CHEBI:16240"/>
        <dbReference type="ChEBI" id="CHEBI:58589"/>
        <dbReference type="ChEBI" id="CHEBI:597326"/>
        <dbReference type="EC" id="1.4.3.5"/>
    </reaction>
</comment>
<feature type="binding site" evidence="5">
    <location>
        <position position="106"/>
    </location>
    <ligand>
        <name>FMN</name>
        <dbReference type="ChEBI" id="CHEBI:58210"/>
    </ligand>
</feature>
<name>A0ABT8F0V9_9BACT</name>
<dbReference type="EMBL" id="JAUHJS010000001">
    <property type="protein sequence ID" value="MDN4164045.1"/>
    <property type="molecule type" value="Genomic_DNA"/>
</dbReference>
<evidence type="ECO:0000259" key="6">
    <source>
        <dbReference type="Pfam" id="PF01243"/>
    </source>
</evidence>
<evidence type="ECO:0000256" key="5">
    <source>
        <dbReference type="HAMAP-Rule" id="MF_01629"/>
    </source>
</evidence>
<evidence type="ECO:0000313" key="9">
    <source>
        <dbReference type="Proteomes" id="UP001168552"/>
    </source>
</evidence>
<comment type="caution">
    <text evidence="5">Lacks conserved residue(s) required for the propagation of feature annotation.</text>
</comment>
<keyword evidence="4 5" id="KW-0560">Oxidoreductase</keyword>
<dbReference type="PANTHER" id="PTHR10851:SF0">
    <property type="entry name" value="PYRIDOXINE-5'-PHOSPHATE OXIDASE"/>
    <property type="match status" value="1"/>
</dbReference>
<dbReference type="Pfam" id="PF10590">
    <property type="entry name" value="PNP_phzG_C"/>
    <property type="match status" value="1"/>
</dbReference>
<dbReference type="InterPro" id="IPR019740">
    <property type="entry name" value="Pyridox_Oxase_CS"/>
</dbReference>
<dbReference type="InterPro" id="IPR019576">
    <property type="entry name" value="Pyridoxamine_oxidase_dimer_C"/>
</dbReference>
<comment type="pathway">
    <text evidence="5">Cofactor metabolism; pyridoxal 5'-phosphate salvage; pyridoxal 5'-phosphate from pyridoxine 5'-phosphate: step 1/1.</text>
</comment>
<sequence length="213" mass="24594">MPIDIASLRSDYTKKSLDRSHVADDPIVQFTLWFEEAIASEVMEPNAMSLATVKPSGQPSCRIVLLKGIEDQGFVFYTNYSSHKGAEINHSPLAALTFFWPELERQVRIEGRMERVPEAVSDAYFASRPYESQLGAWVSPQSQVIADRDFLENRLQELKKEFEDKPLTRPPHWGGFLLRPSQIEFWQGRASRLHDRLLYQKENQKWTISRLAP</sequence>
<feature type="binding site" evidence="5">
    <location>
        <position position="124"/>
    </location>
    <ligand>
        <name>substrate</name>
    </ligand>
</feature>
<comment type="function">
    <text evidence="5">Catalyzes the oxidation of either pyridoxine 5'-phosphate (PNP) or pyridoxamine 5'-phosphate (PMP) into pyridoxal 5'-phosphate (PLP).</text>
</comment>
<feature type="binding site" evidence="5">
    <location>
        <position position="196"/>
    </location>
    <ligand>
        <name>FMN</name>
        <dbReference type="ChEBI" id="CHEBI:58210"/>
    </ligand>
</feature>
<dbReference type="HAMAP" id="MF_01629">
    <property type="entry name" value="PdxH"/>
    <property type="match status" value="1"/>
</dbReference>
<feature type="binding site" evidence="5">
    <location>
        <begin position="77"/>
        <end position="78"/>
    </location>
    <ligand>
        <name>FMN</name>
        <dbReference type="ChEBI" id="CHEBI:58210"/>
    </ligand>
</feature>
<feature type="binding site" evidence="5">
    <location>
        <position position="67"/>
    </location>
    <ligand>
        <name>substrate</name>
    </ligand>
</feature>
<dbReference type="Proteomes" id="UP001168552">
    <property type="component" value="Unassembled WGS sequence"/>
</dbReference>
<feature type="domain" description="Pyridoxine 5'-phosphate oxidase dimerisation C-terminal" evidence="7">
    <location>
        <begin position="173"/>
        <end position="213"/>
    </location>
</feature>
<dbReference type="EC" id="1.4.3.5" evidence="5"/>
<evidence type="ECO:0000256" key="2">
    <source>
        <dbReference type="ARBA" id="ARBA00022630"/>
    </source>
</evidence>
<keyword evidence="9" id="KW-1185">Reference proteome</keyword>
<comment type="catalytic activity">
    <reaction evidence="5">
        <text>pyridoxamine 5'-phosphate + O2 + H2O = pyridoxal 5'-phosphate + H2O2 + NH4(+)</text>
        <dbReference type="Rhea" id="RHEA:15817"/>
        <dbReference type="ChEBI" id="CHEBI:15377"/>
        <dbReference type="ChEBI" id="CHEBI:15379"/>
        <dbReference type="ChEBI" id="CHEBI:16240"/>
        <dbReference type="ChEBI" id="CHEBI:28938"/>
        <dbReference type="ChEBI" id="CHEBI:58451"/>
        <dbReference type="ChEBI" id="CHEBI:597326"/>
        <dbReference type="EC" id="1.4.3.5"/>
    </reaction>
</comment>
<dbReference type="PROSITE" id="PS01064">
    <property type="entry name" value="PYRIDOX_OXIDASE"/>
    <property type="match status" value="1"/>
</dbReference>
<feature type="binding site" evidence="5">
    <location>
        <begin position="192"/>
        <end position="194"/>
    </location>
    <ligand>
        <name>substrate</name>
    </ligand>
</feature>
<evidence type="ECO:0000256" key="4">
    <source>
        <dbReference type="ARBA" id="ARBA00023002"/>
    </source>
</evidence>
<feature type="domain" description="Pyridoxamine 5'-phosphate oxidase N-terminal" evidence="6">
    <location>
        <begin position="34"/>
        <end position="158"/>
    </location>
</feature>
<feature type="binding site" evidence="5">
    <location>
        <begin position="62"/>
        <end position="67"/>
    </location>
    <ligand>
        <name>FMN</name>
        <dbReference type="ChEBI" id="CHEBI:58210"/>
    </ligand>
</feature>
<comment type="subunit">
    <text evidence="5">Homodimer.</text>
</comment>
<dbReference type="PIRSF" id="PIRSF000190">
    <property type="entry name" value="Pyd_amn-ph_oxd"/>
    <property type="match status" value="1"/>
</dbReference>
<evidence type="ECO:0000256" key="1">
    <source>
        <dbReference type="ARBA" id="ARBA00007301"/>
    </source>
</evidence>
<protein>
    <recommendedName>
        <fullName evidence="5">Pyridoxine/pyridoxamine 5'-phosphate oxidase</fullName>
        <ecNumber evidence="5">1.4.3.5</ecNumber>
    </recommendedName>
    <alternativeName>
        <fullName evidence="5">PNP/PMP oxidase</fullName>
        <shortName evidence="5">PNPOx</shortName>
    </alternativeName>
    <alternativeName>
        <fullName evidence="5">Pyridoxal 5'-phosphate synthase</fullName>
    </alternativeName>
</protein>
<feature type="binding site" evidence="5">
    <location>
        <position position="186"/>
    </location>
    <ligand>
        <name>FMN</name>
        <dbReference type="ChEBI" id="CHEBI:58210"/>
    </ligand>
</feature>
<comment type="pathway">
    <text evidence="5">Cofactor metabolism; pyridoxal 5'-phosphate salvage; pyridoxal 5'-phosphate from pyridoxamine 5'-phosphate: step 1/1.</text>
</comment>
<keyword evidence="2 5" id="KW-0285">Flavoprotein</keyword>
<feature type="binding site" evidence="5">
    <location>
        <position position="128"/>
    </location>
    <ligand>
        <name>substrate</name>
    </ligand>
</feature>
<proteinExistence type="inferred from homology"/>
<dbReference type="Gene3D" id="2.30.110.10">
    <property type="entry name" value="Electron Transport, Fmn-binding Protein, Chain A"/>
    <property type="match status" value="1"/>
</dbReference>
<dbReference type="InterPro" id="IPR011576">
    <property type="entry name" value="Pyridox_Oxase_N"/>
</dbReference>
<dbReference type="SUPFAM" id="SSF50475">
    <property type="entry name" value="FMN-binding split barrel"/>
    <property type="match status" value="1"/>
</dbReference>
<keyword evidence="3 5" id="KW-0288">FMN</keyword>
<comment type="cofactor">
    <cofactor evidence="5">
        <name>FMN</name>
        <dbReference type="ChEBI" id="CHEBI:58210"/>
    </cofactor>
    <text evidence="5">Binds 1 FMN per subunit.</text>
</comment>
<evidence type="ECO:0000313" key="8">
    <source>
        <dbReference type="EMBL" id="MDN4164045.1"/>
    </source>
</evidence>
<feature type="binding site" evidence="5">
    <location>
        <position position="84"/>
    </location>
    <ligand>
        <name>FMN</name>
        <dbReference type="ChEBI" id="CHEBI:58210"/>
    </ligand>
</feature>
<dbReference type="RefSeq" id="WP_320002572.1">
    <property type="nucleotide sequence ID" value="NZ_JAUHJS010000001.1"/>
</dbReference>
<evidence type="ECO:0000256" key="3">
    <source>
        <dbReference type="ARBA" id="ARBA00022643"/>
    </source>
</evidence>
<accession>A0ABT8F0V9</accession>
<gene>
    <name evidence="5 8" type="primary">pdxH</name>
    <name evidence="8" type="ORF">QWY31_00960</name>
</gene>
<dbReference type="InterPro" id="IPR012349">
    <property type="entry name" value="Split_barrel_FMN-bd"/>
</dbReference>
<reference evidence="8" key="1">
    <citation type="submission" date="2023-06" db="EMBL/GenBank/DDBJ databases">
        <title>Cytophagales bacterium Strain LB-30, isolated from soil.</title>
        <authorList>
            <person name="Liu B."/>
        </authorList>
    </citation>
    <scope>NUCLEOTIDE SEQUENCE</scope>
    <source>
        <strain evidence="8">LB-30</strain>
    </source>
</reference>
<feature type="binding site" evidence="5">
    <location>
        <position position="132"/>
    </location>
    <ligand>
        <name>substrate</name>
    </ligand>
</feature>
<dbReference type="Pfam" id="PF01243">
    <property type="entry name" value="PNPOx_N"/>
    <property type="match status" value="1"/>
</dbReference>
<dbReference type="NCBIfam" id="NF004231">
    <property type="entry name" value="PRK05679.1"/>
    <property type="match status" value="1"/>
</dbReference>